<proteinExistence type="predicted"/>
<evidence type="ECO:0000313" key="2">
    <source>
        <dbReference type="EMBL" id="MFC7080196.1"/>
    </source>
</evidence>
<organism evidence="2 3">
    <name type="scientific">Halorussus caseinilyticus</name>
    <dbReference type="NCBI Taxonomy" id="3034025"/>
    <lineage>
        <taxon>Archaea</taxon>
        <taxon>Methanobacteriati</taxon>
        <taxon>Methanobacteriota</taxon>
        <taxon>Stenosarchaea group</taxon>
        <taxon>Halobacteria</taxon>
        <taxon>Halobacteriales</taxon>
        <taxon>Haladaptataceae</taxon>
        <taxon>Halorussus</taxon>
    </lineage>
</organism>
<reference evidence="2 3" key="1">
    <citation type="journal article" date="2019" name="Int. J. Syst. Evol. Microbiol.">
        <title>The Global Catalogue of Microorganisms (GCM) 10K type strain sequencing project: providing services to taxonomists for standard genome sequencing and annotation.</title>
        <authorList>
            <consortium name="The Broad Institute Genomics Platform"/>
            <consortium name="The Broad Institute Genome Sequencing Center for Infectious Disease"/>
            <person name="Wu L."/>
            <person name="Ma J."/>
        </authorList>
    </citation>
    <scope>NUCLEOTIDE SEQUENCE [LARGE SCALE GENOMIC DNA]</scope>
    <source>
        <strain evidence="2 3">DT72</strain>
    </source>
</reference>
<dbReference type="AlphaFoldDB" id="A0ABD5WNF7"/>
<evidence type="ECO:0000313" key="3">
    <source>
        <dbReference type="Proteomes" id="UP001596407"/>
    </source>
</evidence>
<feature type="region of interest" description="Disordered" evidence="1">
    <location>
        <begin position="1"/>
        <end position="37"/>
    </location>
</feature>
<dbReference type="EMBL" id="JBHSZH010000005">
    <property type="protein sequence ID" value="MFC7080196.1"/>
    <property type="molecule type" value="Genomic_DNA"/>
</dbReference>
<feature type="region of interest" description="Disordered" evidence="1">
    <location>
        <begin position="83"/>
        <end position="114"/>
    </location>
</feature>
<accession>A0ABD5WNF7</accession>
<feature type="compositionally biased region" description="Acidic residues" evidence="1">
    <location>
        <begin position="1"/>
        <end position="26"/>
    </location>
</feature>
<comment type="caution">
    <text evidence="2">The sequence shown here is derived from an EMBL/GenBank/DDBJ whole genome shotgun (WGS) entry which is preliminary data.</text>
</comment>
<evidence type="ECO:0000256" key="1">
    <source>
        <dbReference type="SAM" id="MobiDB-lite"/>
    </source>
</evidence>
<keyword evidence="3" id="KW-1185">Reference proteome</keyword>
<gene>
    <name evidence="2" type="ORF">ACFQJ6_08770</name>
</gene>
<dbReference type="RefSeq" id="WP_276281974.1">
    <property type="nucleotide sequence ID" value="NZ_CP119809.1"/>
</dbReference>
<protein>
    <submittedName>
        <fullName evidence="2">Uncharacterized protein</fullName>
    </submittedName>
</protein>
<feature type="compositionally biased region" description="Basic and acidic residues" evidence="1">
    <location>
        <begin position="90"/>
        <end position="101"/>
    </location>
</feature>
<name>A0ABD5WNF7_9EURY</name>
<dbReference type="GeneID" id="79303203"/>
<sequence>MNNNGDDDDWDQLDEDIVDDEQDDGNGEIGVGNQVDENRVDQQVIDTSALEDLLEDVATTDEFVAELNEEVIGMVSTARKRALTQNRDSIQPRDLPRINSEKDDEWDQRDGDSP</sequence>
<dbReference type="Proteomes" id="UP001596407">
    <property type="component" value="Unassembled WGS sequence"/>
</dbReference>